<dbReference type="GeneID" id="80519319"/>
<evidence type="ECO:0000313" key="1">
    <source>
        <dbReference type="EMBL" id="QKU35872.1"/>
    </source>
</evidence>
<dbReference type="GO" id="GO:0000266">
    <property type="term" value="P:mitochondrial fission"/>
    <property type="evidence" value="ECO:0007669"/>
    <property type="project" value="TreeGrafter"/>
</dbReference>
<name>A0A6N1P229_9VIRU</name>
<organism evidence="1">
    <name type="scientific">Tupanvirus soda lake</name>
    <dbReference type="NCBI Taxonomy" id="2126985"/>
    <lineage>
        <taxon>Viruses</taxon>
        <taxon>Varidnaviria</taxon>
        <taxon>Bamfordvirae</taxon>
        <taxon>Nucleocytoviricota</taxon>
        <taxon>Megaviricetes</taxon>
        <taxon>Imitervirales</taxon>
        <taxon>Mimiviridae</taxon>
        <taxon>Megamimivirinae</taxon>
        <taxon>Tupanvirus</taxon>
        <taxon>Tupanvirus salinum</taxon>
    </lineage>
</organism>
<dbReference type="KEGG" id="vg:80519319"/>
<dbReference type="Pfam" id="PF10558">
    <property type="entry name" value="MTP18"/>
    <property type="match status" value="1"/>
</dbReference>
<reference evidence="1" key="1">
    <citation type="submission" date="2017-01" db="EMBL/GenBank/DDBJ databases">
        <authorList>
            <person name="Assis F.L."/>
            <person name="Abrahao J.S."/>
            <person name="Silva L."/>
            <person name="Khalil J.B."/>
            <person name="Rodrigues R."/>
            <person name="Silva L.S."/>
            <person name="Arantes T."/>
            <person name="Boratto P."/>
            <person name="Andrade M."/>
            <person name="Kroon E.G."/>
            <person name="Ribeiro B."/>
            <person name="Bergier I."/>
            <person name="Seligmann H."/>
            <person name="Ghigo E."/>
            <person name="Colson P."/>
            <person name="Levasseur A."/>
            <person name="Raoult D."/>
            <person name="Scola B.L."/>
        </authorList>
    </citation>
    <scope>NUCLEOTIDE SEQUENCE</scope>
    <source>
        <strain evidence="1">Soda lake</strain>
    </source>
</reference>
<reference evidence="1" key="2">
    <citation type="journal article" date="2018" name="Nat. Commun.">
        <title>Tailed giant Tupanvirus possesses the most complete translational apparatus of the known virosphere.</title>
        <authorList>
            <person name="Abrahao J."/>
            <person name="Silva L."/>
            <person name="Silva L.S."/>
            <person name="Khalil J.Y.B."/>
            <person name="Rodrigues R."/>
            <person name="Arantes T."/>
            <person name="Assis F."/>
            <person name="Boratto P."/>
            <person name="Andrade M."/>
            <person name="Kroon E.G."/>
            <person name="Ribeiro B."/>
            <person name="Bergier I."/>
            <person name="Seligmann H."/>
            <person name="Ghigo E."/>
            <person name="Colson P."/>
            <person name="Levasseur A."/>
            <person name="Kroemer G."/>
            <person name="Raoult D."/>
            <person name="La Scola B."/>
        </authorList>
    </citation>
    <scope>NUCLEOTIDE SEQUENCE [LARGE SCALE GENOMIC DNA]</scope>
    <source>
        <strain evidence="1">Soda lake</strain>
    </source>
</reference>
<accession>A0A6N1P229</accession>
<dbReference type="RefSeq" id="YP_010782555.1">
    <property type="nucleotide sequence ID" value="NC_075039.1"/>
</dbReference>
<sequence length="178" mass="20478">MDNNKESIPEGFKYAASLSRAFRAFSGFRMASYASDVGEATRGTLPGIFVNTMYAVTISYIGSDLYFKWRDNKQLRTLPKEENNALTPFQKYMGYHTLWHTQASLLFPTMTIHTIVNLVRESSKKLSWINPKVNRFLPAGIALASIPFLIEPLDKLADITMKYTYCQYLDFKPEERKH</sequence>
<dbReference type="InterPro" id="IPR019560">
    <property type="entry name" value="Mitochondrial_18_kDa_protein"/>
</dbReference>
<proteinExistence type="predicted"/>
<dbReference type="PANTHER" id="PTHR11001:SF2">
    <property type="entry name" value="MITOCHONDRIAL FISSION PROCESS PROTEIN 1"/>
    <property type="match status" value="1"/>
</dbReference>
<dbReference type="PANTHER" id="PTHR11001">
    <property type="entry name" value="MITOCHONDRIAL FISSION PROCESS PROTEIN 1"/>
    <property type="match status" value="1"/>
</dbReference>
<dbReference type="EMBL" id="KY523104">
    <property type="protein sequence ID" value="QKU35872.1"/>
    <property type="molecule type" value="Genomic_DNA"/>
</dbReference>
<protein>
    <submittedName>
        <fullName evidence="1">Mitochondrial 18 kDa protein</fullName>
    </submittedName>
</protein>